<keyword evidence="2" id="KW-1133">Transmembrane helix</keyword>
<feature type="transmembrane region" description="Helical" evidence="2">
    <location>
        <begin position="100"/>
        <end position="119"/>
    </location>
</feature>
<evidence type="ECO:0008006" key="5">
    <source>
        <dbReference type="Google" id="ProtNLM"/>
    </source>
</evidence>
<organism evidence="3 4">
    <name type="scientific">Candidatus Fimiplasma intestinipullorum</name>
    <dbReference type="NCBI Taxonomy" id="2840825"/>
    <lineage>
        <taxon>Bacteria</taxon>
        <taxon>Bacillati</taxon>
        <taxon>Bacillota</taxon>
        <taxon>Clostridia</taxon>
        <taxon>Eubacteriales</taxon>
        <taxon>Candidatus Fimiplasma</taxon>
    </lineage>
</organism>
<dbReference type="EMBL" id="DVMJ01000078">
    <property type="protein sequence ID" value="HIU14242.1"/>
    <property type="molecule type" value="Genomic_DNA"/>
</dbReference>
<comment type="caution">
    <text evidence="3">The sequence shown here is derived from an EMBL/GenBank/DDBJ whole genome shotgun (WGS) entry which is preliminary data.</text>
</comment>
<feature type="compositionally biased region" description="Basic and acidic residues" evidence="1">
    <location>
        <begin position="34"/>
        <end position="54"/>
    </location>
</feature>
<dbReference type="Pfam" id="PF07949">
    <property type="entry name" value="YbbR"/>
    <property type="match status" value="2"/>
</dbReference>
<dbReference type="Gene3D" id="2.170.120.30">
    <property type="match status" value="2"/>
</dbReference>
<evidence type="ECO:0000256" key="2">
    <source>
        <dbReference type="SAM" id="Phobius"/>
    </source>
</evidence>
<evidence type="ECO:0000313" key="3">
    <source>
        <dbReference type="EMBL" id="HIU14242.1"/>
    </source>
</evidence>
<keyword evidence="2" id="KW-0472">Membrane</keyword>
<dbReference type="AlphaFoldDB" id="A0A9D1HQU7"/>
<reference evidence="3" key="1">
    <citation type="submission" date="2020-10" db="EMBL/GenBank/DDBJ databases">
        <authorList>
            <person name="Gilroy R."/>
        </authorList>
    </citation>
    <scope>NUCLEOTIDE SEQUENCE</scope>
    <source>
        <strain evidence="3">CHK195-11698</strain>
    </source>
</reference>
<proteinExistence type="predicted"/>
<accession>A0A9D1HQU7</accession>
<keyword evidence="2" id="KW-0812">Transmembrane</keyword>
<feature type="region of interest" description="Disordered" evidence="1">
    <location>
        <begin position="1"/>
        <end position="54"/>
    </location>
</feature>
<evidence type="ECO:0000256" key="1">
    <source>
        <dbReference type="SAM" id="MobiDB-lite"/>
    </source>
</evidence>
<dbReference type="Gene3D" id="2.170.120.40">
    <property type="entry name" value="YbbR-like domain"/>
    <property type="match status" value="2"/>
</dbReference>
<dbReference type="PANTHER" id="PTHR37804:SF1">
    <property type="entry name" value="CDAA REGULATORY PROTEIN CDAR"/>
    <property type="match status" value="1"/>
</dbReference>
<dbReference type="InterPro" id="IPR053154">
    <property type="entry name" value="c-di-AMP_regulator"/>
</dbReference>
<reference evidence="3" key="2">
    <citation type="journal article" date="2021" name="PeerJ">
        <title>Extensive microbial diversity within the chicken gut microbiome revealed by metagenomics and culture.</title>
        <authorList>
            <person name="Gilroy R."/>
            <person name="Ravi A."/>
            <person name="Getino M."/>
            <person name="Pursley I."/>
            <person name="Horton D.L."/>
            <person name="Alikhan N.F."/>
            <person name="Baker D."/>
            <person name="Gharbi K."/>
            <person name="Hall N."/>
            <person name="Watson M."/>
            <person name="Adriaenssens E.M."/>
            <person name="Foster-Nyarko E."/>
            <person name="Jarju S."/>
            <person name="Secka A."/>
            <person name="Antonio M."/>
            <person name="Oren A."/>
            <person name="Chaudhuri R.R."/>
            <person name="La Ragione R."/>
            <person name="Hildebrand F."/>
            <person name="Pallen M.J."/>
        </authorList>
    </citation>
    <scope>NUCLEOTIDE SEQUENCE</scope>
    <source>
        <strain evidence="3">CHK195-11698</strain>
    </source>
</reference>
<sequence>MSKDDLEKKPQDQEENIEDEAKKSTEFFLNFMKKSREDENKKKALKERNERQKKSAIRDIKPEFKVSQLAQRMSLLVGKIFNQLNRWMDLMMSSDKRIRWLSLLMTLIIYVVVSGGTGVTTARSIDIIQDVPVIVQKNESDEVIGYDETVNIQLIGNFTDIQLAKLTSNYQVYLDTTSYSEGVAEVRYTTSGFSSRLEVSVIPESAEVTISPIRSQTFDLSSWIVGKETLDTSISLGEPVLAFNEVEVRAGQATLDQIDRVVARIDVTNLNQSVDGASANIVALDASGRELDVQIEPSTVRYSLDVVENAKDVPIRAEIVGSVQDGHAIADYALSAATVKVFANPDVLESINEIVLPIDVSGLNRSQTLNNLEFDLPEGVVRSSLENVDVELTIEPTSSKQIDNIPIQLSNIPSGLDASVVNDAKVSIMVTGAQSLVDQLTAEDITATIDLTEARRGSLTYEVTLTLPSEFLTYTWVSGNSVVVEITG</sequence>
<evidence type="ECO:0000313" key="4">
    <source>
        <dbReference type="Proteomes" id="UP000824175"/>
    </source>
</evidence>
<protein>
    <recommendedName>
        <fullName evidence="5">YbbR-like protein</fullName>
    </recommendedName>
</protein>
<dbReference type="InterPro" id="IPR012505">
    <property type="entry name" value="YbbR"/>
</dbReference>
<dbReference type="PANTHER" id="PTHR37804">
    <property type="entry name" value="CDAA REGULATORY PROTEIN CDAR"/>
    <property type="match status" value="1"/>
</dbReference>
<feature type="compositionally biased region" description="Basic and acidic residues" evidence="1">
    <location>
        <begin position="1"/>
        <end position="12"/>
    </location>
</feature>
<name>A0A9D1HQU7_9FIRM</name>
<gene>
    <name evidence="3" type="ORF">IAD15_09260</name>
</gene>
<dbReference type="Proteomes" id="UP000824175">
    <property type="component" value="Unassembled WGS sequence"/>
</dbReference>